<proteinExistence type="predicted"/>
<accession>A0AAD5MKL3</accession>
<feature type="region of interest" description="Disordered" evidence="1">
    <location>
        <begin position="72"/>
        <end position="91"/>
    </location>
</feature>
<organism evidence="2 3">
    <name type="scientific">Parelaphostrongylus tenuis</name>
    <name type="common">Meningeal worm</name>
    <dbReference type="NCBI Taxonomy" id="148309"/>
    <lineage>
        <taxon>Eukaryota</taxon>
        <taxon>Metazoa</taxon>
        <taxon>Ecdysozoa</taxon>
        <taxon>Nematoda</taxon>
        <taxon>Chromadorea</taxon>
        <taxon>Rhabditida</taxon>
        <taxon>Rhabditina</taxon>
        <taxon>Rhabditomorpha</taxon>
        <taxon>Strongyloidea</taxon>
        <taxon>Metastrongylidae</taxon>
        <taxon>Parelaphostrongylus</taxon>
    </lineage>
</organism>
<feature type="region of interest" description="Disordered" evidence="1">
    <location>
        <begin position="1"/>
        <end position="44"/>
    </location>
</feature>
<feature type="compositionally biased region" description="Basic and acidic residues" evidence="1">
    <location>
        <begin position="1"/>
        <end position="20"/>
    </location>
</feature>
<evidence type="ECO:0000313" key="2">
    <source>
        <dbReference type="EMBL" id="KAJ1350871.1"/>
    </source>
</evidence>
<sequence>MESDKMKEQPTQKDAAKGIDKGVALASAMNNSKDEGKAKDGSNAWSEAIQISYASETDRSVDQNLHTVATTQHESLSVKQAQYWNNRDSSS</sequence>
<gene>
    <name evidence="2" type="ORF">KIN20_006778</name>
</gene>
<dbReference type="EMBL" id="JAHQIW010000957">
    <property type="protein sequence ID" value="KAJ1350871.1"/>
    <property type="molecule type" value="Genomic_DNA"/>
</dbReference>
<reference evidence="2" key="1">
    <citation type="submission" date="2021-06" db="EMBL/GenBank/DDBJ databases">
        <title>Parelaphostrongylus tenuis whole genome reference sequence.</title>
        <authorList>
            <person name="Garwood T.J."/>
            <person name="Larsen P.A."/>
            <person name="Fountain-Jones N.M."/>
            <person name="Garbe J.R."/>
            <person name="Macchietto M.G."/>
            <person name="Kania S.A."/>
            <person name="Gerhold R.W."/>
            <person name="Richards J.E."/>
            <person name="Wolf T.M."/>
        </authorList>
    </citation>
    <scope>NUCLEOTIDE SEQUENCE</scope>
    <source>
        <strain evidence="2">MNPRO001-30</strain>
        <tissue evidence="2">Meninges</tissue>
    </source>
</reference>
<evidence type="ECO:0000313" key="3">
    <source>
        <dbReference type="Proteomes" id="UP001196413"/>
    </source>
</evidence>
<dbReference type="AlphaFoldDB" id="A0AAD5MKL3"/>
<comment type="caution">
    <text evidence="2">The sequence shown here is derived from an EMBL/GenBank/DDBJ whole genome shotgun (WGS) entry which is preliminary data.</text>
</comment>
<evidence type="ECO:0000256" key="1">
    <source>
        <dbReference type="SAM" id="MobiDB-lite"/>
    </source>
</evidence>
<protein>
    <submittedName>
        <fullName evidence="2">Uncharacterized protein</fullName>
    </submittedName>
</protein>
<dbReference type="Proteomes" id="UP001196413">
    <property type="component" value="Unassembled WGS sequence"/>
</dbReference>
<name>A0AAD5MKL3_PARTN</name>
<keyword evidence="3" id="KW-1185">Reference proteome</keyword>